<name>A0A8J7U4E7_9BACT</name>
<feature type="chain" id="PRO_5035183732" description="6-bladed beta-propeller" evidence="1">
    <location>
        <begin position="20"/>
        <end position="368"/>
    </location>
</feature>
<dbReference type="RefSeq" id="WP_207859629.1">
    <property type="nucleotide sequence ID" value="NZ_JAFREP010000013.1"/>
</dbReference>
<proteinExistence type="predicted"/>
<evidence type="ECO:0000256" key="1">
    <source>
        <dbReference type="SAM" id="SignalP"/>
    </source>
</evidence>
<organism evidence="2 3">
    <name type="scientific">Acanthopleuribacter pedis</name>
    <dbReference type="NCBI Taxonomy" id="442870"/>
    <lineage>
        <taxon>Bacteria</taxon>
        <taxon>Pseudomonadati</taxon>
        <taxon>Acidobacteriota</taxon>
        <taxon>Holophagae</taxon>
        <taxon>Acanthopleuribacterales</taxon>
        <taxon>Acanthopleuribacteraceae</taxon>
        <taxon>Acanthopleuribacter</taxon>
    </lineage>
</organism>
<protein>
    <recommendedName>
        <fullName evidence="4">6-bladed beta-propeller</fullName>
    </recommendedName>
</protein>
<dbReference type="Gene3D" id="2.120.10.30">
    <property type="entry name" value="TolB, C-terminal domain"/>
    <property type="match status" value="1"/>
</dbReference>
<evidence type="ECO:0008006" key="4">
    <source>
        <dbReference type="Google" id="ProtNLM"/>
    </source>
</evidence>
<keyword evidence="1" id="KW-0732">Signal</keyword>
<dbReference type="AlphaFoldDB" id="A0A8J7U4E7"/>
<dbReference type="InterPro" id="IPR011042">
    <property type="entry name" value="6-blade_b-propeller_TolB-like"/>
</dbReference>
<evidence type="ECO:0000313" key="2">
    <source>
        <dbReference type="EMBL" id="MBO1319724.1"/>
    </source>
</evidence>
<dbReference type="EMBL" id="JAFREP010000013">
    <property type="protein sequence ID" value="MBO1319724.1"/>
    <property type="molecule type" value="Genomic_DNA"/>
</dbReference>
<keyword evidence="3" id="KW-1185">Reference proteome</keyword>
<sequence>MSFLLLLTLLMATPSAQLHQDWVLGVDDPDIYFGMGARLAVAENGTLYVLDPGRHTITAFDTEGKPKFSFGSKGNGPGEFVEPGALAISPGGELVVFDTSLKRRIVFDPAGNYQRDAFFEAGIVAIREAVALDQDYSALVTAKLDKEGRPIYDLSLYDPQMKPVKSLQRLTVKPLDWSKSNNSAFWVTFLAQQFELLGKAMPMVTGVGKGRLAATRITRYQLALFDMRGEKIGSAPRDIKPLFFNEATREAAFKTVWHNLAAENFLTDKLKRPVFEKAKKAAELPPVLPVVHRMAKTDTGFAVLYNYHPLKRAGILAFHDAAGKVTGEVPFEGPAEFIAVRGDKVYSVGENAEGDIVVTRFSLINGTI</sequence>
<dbReference type="Proteomes" id="UP000664417">
    <property type="component" value="Unassembled WGS sequence"/>
</dbReference>
<dbReference type="SUPFAM" id="SSF101898">
    <property type="entry name" value="NHL repeat"/>
    <property type="match status" value="1"/>
</dbReference>
<gene>
    <name evidence="2" type="ORF">J3U88_14710</name>
</gene>
<reference evidence="2" key="1">
    <citation type="submission" date="2021-03" db="EMBL/GenBank/DDBJ databases">
        <authorList>
            <person name="Wang G."/>
        </authorList>
    </citation>
    <scope>NUCLEOTIDE SEQUENCE</scope>
    <source>
        <strain evidence="2">KCTC 12899</strain>
    </source>
</reference>
<evidence type="ECO:0000313" key="3">
    <source>
        <dbReference type="Proteomes" id="UP000664417"/>
    </source>
</evidence>
<comment type="caution">
    <text evidence="2">The sequence shown here is derived from an EMBL/GenBank/DDBJ whole genome shotgun (WGS) entry which is preliminary data.</text>
</comment>
<feature type="signal peptide" evidence="1">
    <location>
        <begin position="1"/>
        <end position="19"/>
    </location>
</feature>
<dbReference type="Pfam" id="PF17170">
    <property type="entry name" value="DUF5128"/>
    <property type="match status" value="1"/>
</dbReference>
<accession>A0A8J7U4E7</accession>